<evidence type="ECO:0000313" key="7">
    <source>
        <dbReference type="EMBL" id="GID52713.1"/>
    </source>
</evidence>
<keyword evidence="5 6" id="KW-0472">Membrane</keyword>
<dbReference type="EMBL" id="BOMG01000023">
    <property type="protein sequence ID" value="GID52713.1"/>
    <property type="molecule type" value="Genomic_DNA"/>
</dbReference>
<dbReference type="PANTHER" id="PTHR30086">
    <property type="entry name" value="ARGININE EXPORTER PROTEIN ARGO"/>
    <property type="match status" value="1"/>
</dbReference>
<dbReference type="InterPro" id="IPR001123">
    <property type="entry name" value="LeuE-type"/>
</dbReference>
<feature type="transmembrane region" description="Helical" evidence="6">
    <location>
        <begin position="50"/>
        <end position="70"/>
    </location>
</feature>
<keyword evidence="8" id="KW-1185">Reference proteome</keyword>
<accession>A0ABQ3X2S2</accession>
<evidence type="ECO:0000256" key="6">
    <source>
        <dbReference type="SAM" id="Phobius"/>
    </source>
</evidence>
<feature type="transmembrane region" description="Helical" evidence="6">
    <location>
        <begin position="114"/>
        <end position="135"/>
    </location>
</feature>
<evidence type="ECO:0000256" key="3">
    <source>
        <dbReference type="ARBA" id="ARBA00022692"/>
    </source>
</evidence>
<evidence type="ECO:0000256" key="2">
    <source>
        <dbReference type="ARBA" id="ARBA00022475"/>
    </source>
</evidence>
<feature type="transmembrane region" description="Helical" evidence="6">
    <location>
        <begin position="257"/>
        <end position="276"/>
    </location>
</feature>
<evidence type="ECO:0008006" key="9">
    <source>
        <dbReference type="Google" id="ProtNLM"/>
    </source>
</evidence>
<keyword evidence="3 6" id="KW-0812">Transmembrane</keyword>
<evidence type="ECO:0000256" key="5">
    <source>
        <dbReference type="ARBA" id="ARBA00023136"/>
    </source>
</evidence>
<keyword evidence="4 6" id="KW-1133">Transmembrane helix</keyword>
<dbReference type="Pfam" id="PF01810">
    <property type="entry name" value="LysE"/>
    <property type="match status" value="1"/>
</dbReference>
<evidence type="ECO:0000256" key="4">
    <source>
        <dbReference type="ARBA" id="ARBA00022989"/>
    </source>
</evidence>
<proteinExistence type="predicted"/>
<keyword evidence="2" id="KW-1003">Cell membrane</keyword>
<comment type="subcellular location">
    <subcellularLocation>
        <location evidence="1">Cell membrane</location>
        <topology evidence="1">Multi-pass membrane protein</topology>
    </subcellularLocation>
</comment>
<dbReference type="RefSeq" id="WP_203793659.1">
    <property type="nucleotide sequence ID" value="NZ_BOMG01000023.1"/>
</dbReference>
<feature type="transmembrane region" description="Helical" evidence="6">
    <location>
        <begin position="76"/>
        <end position="94"/>
    </location>
</feature>
<evidence type="ECO:0000256" key="1">
    <source>
        <dbReference type="ARBA" id="ARBA00004651"/>
    </source>
</evidence>
<feature type="transmembrane region" description="Helical" evidence="6">
    <location>
        <begin position="222"/>
        <end position="245"/>
    </location>
</feature>
<organism evidence="7 8">
    <name type="scientific">Actinoplanes couchii</name>
    <dbReference type="NCBI Taxonomy" id="403638"/>
    <lineage>
        <taxon>Bacteria</taxon>
        <taxon>Bacillati</taxon>
        <taxon>Actinomycetota</taxon>
        <taxon>Actinomycetes</taxon>
        <taxon>Micromonosporales</taxon>
        <taxon>Micromonosporaceae</taxon>
        <taxon>Actinoplanes</taxon>
    </lineage>
</organism>
<dbReference type="Proteomes" id="UP000612282">
    <property type="component" value="Unassembled WGS sequence"/>
</dbReference>
<sequence length="278" mass="25799">MSGAFLAGVIAGYGIAVPVGGIGVLIVGLSARISLRVGAAAGLGAATADGIYALVAVVGGAAVASTIAPIADPLKWIGATILLALAIWTAWGAIRGSEITERTERPTTPTRAYLGVLGLTLLNPATVIYFAALILGNGGTSGDIGGGGIGVGDISGGGVGVGDIGGGGVGSGDIGGGGVGSGGINGGGMGSDGVVGGGIGSDSGGGSDGGSGGGAGGGTSGAWFVAGAFLASASWQLFIAGGGSLIGRLLTSPRGRLITALVSSLVIAGFALQLLLTG</sequence>
<feature type="transmembrane region" description="Helical" evidence="6">
    <location>
        <begin position="6"/>
        <end position="29"/>
    </location>
</feature>
<name>A0ABQ3X2S2_9ACTN</name>
<dbReference type="PANTHER" id="PTHR30086:SF20">
    <property type="entry name" value="ARGININE EXPORTER PROTEIN ARGO-RELATED"/>
    <property type="match status" value="1"/>
</dbReference>
<comment type="caution">
    <text evidence="7">The sequence shown here is derived from an EMBL/GenBank/DDBJ whole genome shotgun (WGS) entry which is preliminary data.</text>
</comment>
<evidence type="ECO:0000313" key="8">
    <source>
        <dbReference type="Proteomes" id="UP000612282"/>
    </source>
</evidence>
<gene>
    <name evidence="7" type="ORF">Aco03nite_011170</name>
</gene>
<protein>
    <recommendedName>
        <fullName evidence="9">Lysine exporter protein (LYSE/YGGA)</fullName>
    </recommendedName>
</protein>
<reference evidence="7 8" key="1">
    <citation type="submission" date="2021-01" db="EMBL/GenBank/DDBJ databases">
        <title>Whole genome shotgun sequence of Actinoplanes couchii NBRC 106145.</title>
        <authorList>
            <person name="Komaki H."/>
            <person name="Tamura T."/>
        </authorList>
    </citation>
    <scope>NUCLEOTIDE SEQUENCE [LARGE SCALE GENOMIC DNA]</scope>
    <source>
        <strain evidence="7 8">NBRC 106145</strain>
    </source>
</reference>